<protein>
    <submittedName>
        <fullName evidence="2">HDOD domain-containing protein</fullName>
    </submittedName>
</protein>
<sequence>MKDKSPYGLNKWLRFLKDHKLPVRSENLASLKKHISHPDATIENLQTKIKREPLVAFALLNQANKIIPNKRGEIKNPYHAGSMLGMNGIKQSFTDLSPYTHSNSNPAHVAFLQEIQTSYEAAGIANRWATGKSTEHEEIFWITFFRNTPRWLMWFFAYPVMERLQSKLAAGENAAQAEISVLGCRIDEITVHMCKYWNAPRAIIESFLTSHVPNNEELKTLARLSHTPDQLPGFIEDKRLTILANSPLMFVYCANKLIQEALLHGWQGNTLHFYYRVVATITHDYLGKTIQNAHLGSAEAATLYLHTAKVPLACQLLSPTLYSPVRTKKAAPAHIPRSAIDKLKTQLSNPALKTKEKLNLALKTIKLTIPNAQQAILLKHTDGKISPAMQYGQDVSIIKNVKWNMPSSLFKKMIQKRSAIHCQGSTLSDLINDLPYLADSLIDQNGHLILASTPISETETGIFWLTTSNGFNEKDYSNLKKIVMLISHNPRKTL</sequence>
<dbReference type="PANTHER" id="PTHR33525">
    <property type="match status" value="1"/>
</dbReference>
<feature type="domain" description="HDOD" evidence="1">
    <location>
        <begin position="21"/>
        <end position="213"/>
    </location>
</feature>
<evidence type="ECO:0000313" key="3">
    <source>
        <dbReference type="Proteomes" id="UP001379949"/>
    </source>
</evidence>
<dbReference type="EMBL" id="JBAKAR010000006">
    <property type="protein sequence ID" value="MEL0613345.1"/>
    <property type="molecule type" value="Genomic_DNA"/>
</dbReference>
<accession>A0ABU9G4D4</accession>
<gene>
    <name evidence="2" type="ORF">V6242_09310</name>
</gene>
<keyword evidence="3" id="KW-1185">Reference proteome</keyword>
<dbReference type="InterPro" id="IPR013976">
    <property type="entry name" value="HDOD"/>
</dbReference>
<evidence type="ECO:0000259" key="1">
    <source>
        <dbReference type="PROSITE" id="PS51833"/>
    </source>
</evidence>
<dbReference type="Proteomes" id="UP001379949">
    <property type="component" value="Unassembled WGS sequence"/>
</dbReference>
<dbReference type="Pfam" id="PF08668">
    <property type="entry name" value="HDOD"/>
    <property type="match status" value="1"/>
</dbReference>
<dbReference type="PROSITE" id="PS51833">
    <property type="entry name" value="HDOD"/>
    <property type="match status" value="1"/>
</dbReference>
<dbReference type="SUPFAM" id="SSF109604">
    <property type="entry name" value="HD-domain/PDEase-like"/>
    <property type="match status" value="1"/>
</dbReference>
<comment type="caution">
    <text evidence="2">The sequence shown here is derived from an EMBL/GenBank/DDBJ whole genome shotgun (WGS) entry which is preliminary data.</text>
</comment>
<name>A0ABU9G4D4_9GAMM</name>
<dbReference type="PANTHER" id="PTHR33525:SF4">
    <property type="entry name" value="CYCLIC DI-GMP PHOSPHODIESTERASE CDGJ"/>
    <property type="match status" value="1"/>
</dbReference>
<dbReference type="InterPro" id="IPR052340">
    <property type="entry name" value="RNase_Y/CdgJ"/>
</dbReference>
<dbReference type="Gene3D" id="1.10.3210.10">
    <property type="entry name" value="Hypothetical protein af1432"/>
    <property type="match status" value="1"/>
</dbReference>
<reference evidence="2 3" key="1">
    <citation type="submission" date="2024-02" db="EMBL/GenBank/DDBJ databases">
        <title>Bacteria isolated from the canopy kelp, Nereocystis luetkeana.</title>
        <authorList>
            <person name="Pfister C.A."/>
            <person name="Younker I.T."/>
            <person name="Light S.H."/>
        </authorList>
    </citation>
    <scope>NUCLEOTIDE SEQUENCE [LARGE SCALE GENOMIC DNA]</scope>
    <source>
        <strain evidence="2 3">TI.4.07</strain>
    </source>
</reference>
<proteinExistence type="predicted"/>
<organism evidence="2 3">
    <name type="scientific">Marinomonas arenicola</name>
    <dbReference type="NCBI Taxonomy" id="569601"/>
    <lineage>
        <taxon>Bacteria</taxon>
        <taxon>Pseudomonadati</taxon>
        <taxon>Pseudomonadota</taxon>
        <taxon>Gammaproteobacteria</taxon>
        <taxon>Oceanospirillales</taxon>
        <taxon>Oceanospirillaceae</taxon>
        <taxon>Marinomonas</taxon>
    </lineage>
</organism>
<evidence type="ECO:0000313" key="2">
    <source>
        <dbReference type="EMBL" id="MEL0613345.1"/>
    </source>
</evidence>
<dbReference type="RefSeq" id="WP_341567125.1">
    <property type="nucleotide sequence ID" value="NZ_JBAKAR010000006.1"/>
</dbReference>